<feature type="region of interest" description="Disordered" evidence="1">
    <location>
        <begin position="351"/>
        <end position="441"/>
    </location>
</feature>
<proteinExistence type="predicted"/>
<feature type="region of interest" description="Disordered" evidence="1">
    <location>
        <begin position="197"/>
        <end position="318"/>
    </location>
</feature>
<evidence type="ECO:0000256" key="3">
    <source>
        <dbReference type="SAM" id="SignalP"/>
    </source>
</evidence>
<feature type="transmembrane region" description="Helical" evidence="2">
    <location>
        <begin position="324"/>
        <end position="345"/>
    </location>
</feature>
<sequence length="607" mass="65242">MVRSILLGVAIIEAVAHGLMFAVSKTSSGTTAASLGHGWSPRPTAPPPNLELLKRQASNEETYYIASDNTCGFIEASKDTPFDCYGESNTCYMVVRPGFYAGWGCISQLRKGVATRCYDNDTMSACDAECMLNGDNLFCTETVLFGDHCNTFQMYPSFTHYQCASSDHALISVYVTYSGMTSGLSFSTLISTLVDPAPTSQSSSLESSQTLHESSAQATQPPPESSTQPARTSSETSNTSPVFDTSQASSTSQTPTTSQTSLTFQTHHTSQSHTSPPYTSQPHTPQESFGSQTNNSTAGGTSPAPSSPSATGAGSGSITPTGPIVGGAVGGTAFLFFVGFGIFFFHRQKKTQPPPMQQKPSGGALESVAYPDTPAPPLTDQSYPTPPPGPAYPTPPPGQLQELPSTQLQMSPSQNFHELPPTYLQMSPPQQFPELSSQQFQEFPPHQLQELASQQYPNLAPQQLHELSPQQQYSQLHSQPINYSGAPPIMTAAGQSVHRQSTSSPVSSPMAHSHTDSRTGNFSPLSSSPLSTATSQFYPQNQQKYQPQLYQQQHQQHDYHHHPTQSPGSTYPYNSTSPPLYPSPGPPNHPRPGHEADGSQMHEIGPQ</sequence>
<feature type="chain" id="PRO_5041292967" evidence="3">
    <location>
        <begin position="19"/>
        <end position="607"/>
    </location>
</feature>
<gene>
    <name evidence="4" type="ORF">B0T26DRAFT_455820</name>
</gene>
<feature type="compositionally biased region" description="Low complexity" evidence="1">
    <location>
        <begin position="245"/>
        <end position="286"/>
    </location>
</feature>
<dbReference type="EMBL" id="JAUIRO010000007">
    <property type="protein sequence ID" value="KAK0706465.1"/>
    <property type="molecule type" value="Genomic_DNA"/>
</dbReference>
<dbReference type="GeneID" id="85318395"/>
<keyword evidence="3" id="KW-0732">Signal</keyword>
<dbReference type="Proteomes" id="UP001172101">
    <property type="component" value="Unassembled WGS sequence"/>
</dbReference>
<feature type="signal peptide" evidence="3">
    <location>
        <begin position="1"/>
        <end position="18"/>
    </location>
</feature>
<feature type="compositionally biased region" description="Pro residues" evidence="1">
    <location>
        <begin position="579"/>
        <end position="590"/>
    </location>
</feature>
<feature type="compositionally biased region" description="Pro residues" evidence="1">
    <location>
        <begin position="384"/>
        <end position="398"/>
    </location>
</feature>
<comment type="caution">
    <text evidence="4">The sequence shown here is derived from an EMBL/GenBank/DDBJ whole genome shotgun (WGS) entry which is preliminary data.</text>
</comment>
<keyword evidence="2" id="KW-0472">Membrane</keyword>
<feature type="compositionally biased region" description="Low complexity" evidence="1">
    <location>
        <begin position="523"/>
        <end position="554"/>
    </location>
</feature>
<feature type="compositionally biased region" description="Low complexity" evidence="1">
    <location>
        <begin position="199"/>
        <end position="215"/>
    </location>
</feature>
<feature type="compositionally biased region" description="Polar residues" evidence="1">
    <location>
        <begin position="424"/>
        <end position="441"/>
    </location>
</feature>
<dbReference type="RefSeq" id="XP_060291559.1">
    <property type="nucleotide sequence ID" value="XM_060435125.1"/>
</dbReference>
<feature type="compositionally biased region" description="Polar residues" evidence="1">
    <location>
        <begin position="225"/>
        <end position="244"/>
    </location>
</feature>
<feature type="compositionally biased region" description="Low complexity" evidence="1">
    <location>
        <begin position="296"/>
        <end position="318"/>
    </location>
</feature>
<feature type="compositionally biased region" description="Polar residues" evidence="1">
    <location>
        <begin position="493"/>
        <end position="507"/>
    </location>
</feature>
<protein>
    <submittedName>
        <fullName evidence="4">Uncharacterized protein</fullName>
    </submittedName>
</protein>
<evidence type="ECO:0000256" key="2">
    <source>
        <dbReference type="SAM" id="Phobius"/>
    </source>
</evidence>
<feature type="compositionally biased region" description="Polar residues" evidence="1">
    <location>
        <begin position="468"/>
        <end position="482"/>
    </location>
</feature>
<evidence type="ECO:0000256" key="1">
    <source>
        <dbReference type="SAM" id="MobiDB-lite"/>
    </source>
</evidence>
<keyword evidence="2" id="KW-0812">Transmembrane</keyword>
<reference evidence="4" key="1">
    <citation type="submission" date="2023-06" db="EMBL/GenBank/DDBJ databases">
        <title>Genome-scale phylogeny and comparative genomics of the fungal order Sordariales.</title>
        <authorList>
            <consortium name="Lawrence Berkeley National Laboratory"/>
            <person name="Hensen N."/>
            <person name="Bonometti L."/>
            <person name="Westerberg I."/>
            <person name="Brannstrom I.O."/>
            <person name="Guillou S."/>
            <person name="Cros-Aarteil S."/>
            <person name="Calhoun S."/>
            <person name="Haridas S."/>
            <person name="Kuo A."/>
            <person name="Mondo S."/>
            <person name="Pangilinan J."/>
            <person name="Riley R."/>
            <person name="LaButti K."/>
            <person name="Andreopoulos B."/>
            <person name="Lipzen A."/>
            <person name="Chen C."/>
            <person name="Yanf M."/>
            <person name="Daum C."/>
            <person name="Ng V."/>
            <person name="Clum A."/>
            <person name="Steindorff A."/>
            <person name="Ohm R."/>
            <person name="Martin F."/>
            <person name="Silar P."/>
            <person name="Natvig D."/>
            <person name="Lalanne C."/>
            <person name="Gautier V."/>
            <person name="Ament-velasquez S.L."/>
            <person name="Kruys A."/>
            <person name="Hutchinson M.I."/>
            <person name="Powell A.J."/>
            <person name="Barry K."/>
            <person name="Miller A.N."/>
            <person name="Grigoriev I.V."/>
            <person name="Debuchy R."/>
            <person name="Gladieux P."/>
            <person name="Thoren M.H."/>
            <person name="Johannesson H."/>
        </authorList>
    </citation>
    <scope>NUCLEOTIDE SEQUENCE</scope>
    <source>
        <strain evidence="4">SMH2392-1A</strain>
    </source>
</reference>
<keyword evidence="2" id="KW-1133">Transmembrane helix</keyword>
<feature type="region of interest" description="Disordered" evidence="1">
    <location>
        <begin position="466"/>
        <end position="607"/>
    </location>
</feature>
<evidence type="ECO:0000313" key="4">
    <source>
        <dbReference type="EMBL" id="KAK0706465.1"/>
    </source>
</evidence>
<name>A0AA39ZZE3_9PEZI</name>
<dbReference type="AlphaFoldDB" id="A0AA39ZZE3"/>
<feature type="compositionally biased region" description="Polar residues" evidence="1">
    <location>
        <begin position="402"/>
        <end position="416"/>
    </location>
</feature>
<organism evidence="4 5">
    <name type="scientific">Lasiosphaeria miniovina</name>
    <dbReference type="NCBI Taxonomy" id="1954250"/>
    <lineage>
        <taxon>Eukaryota</taxon>
        <taxon>Fungi</taxon>
        <taxon>Dikarya</taxon>
        <taxon>Ascomycota</taxon>
        <taxon>Pezizomycotina</taxon>
        <taxon>Sordariomycetes</taxon>
        <taxon>Sordariomycetidae</taxon>
        <taxon>Sordariales</taxon>
        <taxon>Lasiosphaeriaceae</taxon>
        <taxon>Lasiosphaeria</taxon>
    </lineage>
</organism>
<accession>A0AA39ZZE3</accession>
<keyword evidence="5" id="KW-1185">Reference proteome</keyword>
<evidence type="ECO:0000313" key="5">
    <source>
        <dbReference type="Proteomes" id="UP001172101"/>
    </source>
</evidence>